<dbReference type="Proteomes" id="UP000807504">
    <property type="component" value="Unassembled WGS sequence"/>
</dbReference>
<dbReference type="OrthoDB" id="6437715at2759"/>
<reference evidence="2" key="1">
    <citation type="journal article" date="2020" name="bioRxiv">
        <title>Chromosome-level reference genome of the European wasp spider Argiope bruennichi: a resource for studies on range expansion and evolutionary adaptation.</title>
        <authorList>
            <person name="Sheffer M.M."/>
            <person name="Hoppe A."/>
            <person name="Krehenwinkel H."/>
            <person name="Uhl G."/>
            <person name="Kuss A.W."/>
            <person name="Jensen L."/>
            <person name="Jensen C."/>
            <person name="Gillespie R.G."/>
            <person name="Hoff K.J."/>
            <person name="Prost S."/>
        </authorList>
    </citation>
    <scope>NUCLEOTIDE SEQUENCE</scope>
</reference>
<feature type="signal peptide" evidence="1">
    <location>
        <begin position="1"/>
        <end position="17"/>
    </location>
</feature>
<gene>
    <name evidence="2" type="ORF">HNY73_007868</name>
</gene>
<name>A0A8T0F787_ARGBR</name>
<reference evidence="2" key="2">
    <citation type="submission" date="2020-06" db="EMBL/GenBank/DDBJ databases">
        <authorList>
            <person name="Sheffer M."/>
        </authorList>
    </citation>
    <scope>NUCLEOTIDE SEQUENCE</scope>
</reference>
<evidence type="ECO:0000256" key="1">
    <source>
        <dbReference type="SAM" id="SignalP"/>
    </source>
</evidence>
<evidence type="ECO:0000313" key="2">
    <source>
        <dbReference type="EMBL" id="KAF8786105.1"/>
    </source>
</evidence>
<protein>
    <submittedName>
        <fullName evidence="2">Uncharacterized protein</fullName>
    </submittedName>
</protein>
<dbReference type="AlphaFoldDB" id="A0A8T0F787"/>
<keyword evidence="1" id="KW-0732">Signal</keyword>
<proteinExistence type="predicted"/>
<accession>A0A8T0F787</accession>
<organism evidence="2 3">
    <name type="scientific">Argiope bruennichi</name>
    <name type="common">Wasp spider</name>
    <name type="synonym">Aranea bruennichi</name>
    <dbReference type="NCBI Taxonomy" id="94029"/>
    <lineage>
        <taxon>Eukaryota</taxon>
        <taxon>Metazoa</taxon>
        <taxon>Ecdysozoa</taxon>
        <taxon>Arthropoda</taxon>
        <taxon>Chelicerata</taxon>
        <taxon>Arachnida</taxon>
        <taxon>Araneae</taxon>
        <taxon>Araneomorphae</taxon>
        <taxon>Entelegynae</taxon>
        <taxon>Araneoidea</taxon>
        <taxon>Araneidae</taxon>
        <taxon>Argiope</taxon>
    </lineage>
</organism>
<keyword evidence="3" id="KW-1185">Reference proteome</keyword>
<sequence>MKGLVILLLSILATVSSSHMSRRPPRRFPVVFPQQTGQESASSLGGAQVGVFSHTRRQPTLARFPILFARGDEYASSLVGLYNRDSRQSRRLVRARLPSLRQPDDSEYAVSLGGADVGAYRKGGRGQGSDVSGISLGKAPVGLYGREY</sequence>
<comment type="caution">
    <text evidence="2">The sequence shown here is derived from an EMBL/GenBank/DDBJ whole genome shotgun (WGS) entry which is preliminary data.</text>
</comment>
<dbReference type="EMBL" id="JABXBU010000015">
    <property type="protein sequence ID" value="KAF8786105.1"/>
    <property type="molecule type" value="Genomic_DNA"/>
</dbReference>
<feature type="chain" id="PRO_5035868828" evidence="1">
    <location>
        <begin position="18"/>
        <end position="148"/>
    </location>
</feature>
<evidence type="ECO:0000313" key="3">
    <source>
        <dbReference type="Proteomes" id="UP000807504"/>
    </source>
</evidence>